<keyword evidence="3" id="KW-1185">Reference proteome</keyword>
<dbReference type="EMBL" id="MU863658">
    <property type="protein sequence ID" value="KAK4098530.1"/>
    <property type="molecule type" value="Genomic_DNA"/>
</dbReference>
<protein>
    <submittedName>
        <fullName evidence="2">Uncharacterized protein</fullName>
    </submittedName>
</protein>
<sequence>MAGGKSSIIPLTRPASASASDSAFVMASDLPAPPPTPNTDEPLRSFTALPVEIRLLIYRWLIPPDGTVVLLPAYDGYLICRDCRQGHKPNSDWKIQSHNPRHWRPWHRGLRISPSLANILFPDQEEDIPLPPPRSRSRSTKPPQNAQDNPPIKKKKPRAELLPESDLAPVARYHSRGCGFCCGARKCREQAEAERARREGGVEALGAVLGLMATCRVVRAEVSEVFFARVTFRMRWADLVRVVVPRAQHVPVPQDVDGDVDVDVDVDVQQQQQERGVKVVKVAGLLRSVRKLLLYEAWIPERDVQRVLEVRMPRLRELVVDFPQMPGLVGDLCYLMVKWLGRDPMPELRVLRLLYRYHDFGGCLESLGMLKLELDGVLAGFAGPTGTANVGVLHVAHAQGWTGTGSKSCRGRARRDWQCYFVLVDVVVFPIKLILTVLSEIHRLAQIACRRP</sequence>
<evidence type="ECO:0000313" key="3">
    <source>
        <dbReference type="Proteomes" id="UP001305647"/>
    </source>
</evidence>
<reference evidence="2" key="2">
    <citation type="submission" date="2023-05" db="EMBL/GenBank/DDBJ databases">
        <authorList>
            <consortium name="Lawrence Berkeley National Laboratory"/>
            <person name="Steindorff A."/>
            <person name="Hensen N."/>
            <person name="Bonometti L."/>
            <person name="Westerberg I."/>
            <person name="Brannstrom I.O."/>
            <person name="Guillou S."/>
            <person name="Cros-Aarteil S."/>
            <person name="Calhoun S."/>
            <person name="Haridas S."/>
            <person name="Kuo A."/>
            <person name="Mondo S."/>
            <person name="Pangilinan J."/>
            <person name="Riley R."/>
            <person name="Labutti K."/>
            <person name="Andreopoulos B."/>
            <person name="Lipzen A."/>
            <person name="Chen C."/>
            <person name="Yanf M."/>
            <person name="Daum C."/>
            <person name="Ng V."/>
            <person name="Clum A."/>
            <person name="Ohm R."/>
            <person name="Martin F."/>
            <person name="Silar P."/>
            <person name="Natvig D."/>
            <person name="Lalanne C."/>
            <person name="Gautier V."/>
            <person name="Ament-Velasquez S.L."/>
            <person name="Kruys A."/>
            <person name="Hutchinson M.I."/>
            <person name="Powell A.J."/>
            <person name="Barry K."/>
            <person name="Miller A.N."/>
            <person name="Grigoriev I.V."/>
            <person name="Debuchy R."/>
            <person name="Gladieux P."/>
            <person name="Thoren M.H."/>
            <person name="Johannesson H."/>
        </authorList>
    </citation>
    <scope>NUCLEOTIDE SEQUENCE</scope>
    <source>
        <strain evidence="2">CBS 757.83</strain>
    </source>
</reference>
<reference evidence="2" key="1">
    <citation type="journal article" date="2023" name="Mol. Phylogenet. Evol.">
        <title>Genome-scale phylogeny and comparative genomics of the fungal order Sordariales.</title>
        <authorList>
            <person name="Hensen N."/>
            <person name="Bonometti L."/>
            <person name="Westerberg I."/>
            <person name="Brannstrom I.O."/>
            <person name="Guillou S."/>
            <person name="Cros-Aarteil S."/>
            <person name="Calhoun S."/>
            <person name="Haridas S."/>
            <person name="Kuo A."/>
            <person name="Mondo S."/>
            <person name="Pangilinan J."/>
            <person name="Riley R."/>
            <person name="LaButti K."/>
            <person name="Andreopoulos B."/>
            <person name="Lipzen A."/>
            <person name="Chen C."/>
            <person name="Yan M."/>
            <person name="Daum C."/>
            <person name="Ng V."/>
            <person name="Clum A."/>
            <person name="Steindorff A."/>
            <person name="Ohm R.A."/>
            <person name="Martin F."/>
            <person name="Silar P."/>
            <person name="Natvig D.O."/>
            <person name="Lalanne C."/>
            <person name="Gautier V."/>
            <person name="Ament-Velasquez S.L."/>
            <person name="Kruys A."/>
            <person name="Hutchinson M.I."/>
            <person name="Powell A.J."/>
            <person name="Barry K."/>
            <person name="Miller A.N."/>
            <person name="Grigoriev I.V."/>
            <person name="Debuchy R."/>
            <person name="Gladieux P."/>
            <person name="Hiltunen Thoren M."/>
            <person name="Johannesson H."/>
        </authorList>
    </citation>
    <scope>NUCLEOTIDE SEQUENCE</scope>
    <source>
        <strain evidence="2">CBS 757.83</strain>
    </source>
</reference>
<evidence type="ECO:0000313" key="2">
    <source>
        <dbReference type="EMBL" id="KAK4098530.1"/>
    </source>
</evidence>
<accession>A0AAN6SYI5</accession>
<organism evidence="2 3">
    <name type="scientific">Parathielavia hyrcaniae</name>
    <dbReference type="NCBI Taxonomy" id="113614"/>
    <lineage>
        <taxon>Eukaryota</taxon>
        <taxon>Fungi</taxon>
        <taxon>Dikarya</taxon>
        <taxon>Ascomycota</taxon>
        <taxon>Pezizomycotina</taxon>
        <taxon>Sordariomycetes</taxon>
        <taxon>Sordariomycetidae</taxon>
        <taxon>Sordariales</taxon>
        <taxon>Chaetomiaceae</taxon>
        <taxon>Parathielavia</taxon>
    </lineage>
</organism>
<evidence type="ECO:0000256" key="1">
    <source>
        <dbReference type="SAM" id="MobiDB-lite"/>
    </source>
</evidence>
<proteinExistence type="predicted"/>
<comment type="caution">
    <text evidence="2">The sequence shown here is derived from an EMBL/GenBank/DDBJ whole genome shotgun (WGS) entry which is preliminary data.</text>
</comment>
<dbReference type="Proteomes" id="UP001305647">
    <property type="component" value="Unassembled WGS sequence"/>
</dbReference>
<dbReference type="AlphaFoldDB" id="A0AAN6SYI5"/>
<gene>
    <name evidence="2" type="ORF">N658DRAFT_526252</name>
</gene>
<feature type="region of interest" description="Disordered" evidence="1">
    <location>
        <begin position="124"/>
        <end position="160"/>
    </location>
</feature>
<name>A0AAN6SYI5_9PEZI</name>